<dbReference type="Pfam" id="PF01713">
    <property type="entry name" value="Smr"/>
    <property type="match status" value="1"/>
</dbReference>
<dbReference type="Proteomes" id="UP000007472">
    <property type="component" value="Chromosome"/>
</dbReference>
<dbReference type="InterPro" id="IPR036063">
    <property type="entry name" value="Smr_dom_sf"/>
</dbReference>
<gene>
    <name evidence="3" type="ordered locus">TEQUI_0202</name>
</gene>
<dbReference type="PANTHER" id="PTHR35562">
    <property type="entry name" value="DNA ENDONUCLEASE SMRA-RELATED"/>
    <property type="match status" value="1"/>
</dbReference>
<evidence type="ECO:0000313" key="3">
    <source>
        <dbReference type="EMBL" id="ADU91156.1"/>
    </source>
</evidence>
<dbReference type="Gene3D" id="3.30.1370.110">
    <property type="match status" value="1"/>
</dbReference>
<feature type="compositionally biased region" description="Polar residues" evidence="1">
    <location>
        <begin position="68"/>
        <end position="77"/>
    </location>
</feature>
<reference evidence="3 4" key="1">
    <citation type="journal article" date="2011" name="J. Bacteriol.">
        <title>Genome sequence of Taylorella equigenitalis MCE9, the causative agent of contagious equine metritis.</title>
        <authorList>
            <person name="Hebert L."/>
            <person name="Moumen B."/>
            <person name="Duquesne F."/>
            <person name="Breuil M.F."/>
            <person name="Laugier C."/>
            <person name="Batto J.M."/>
            <person name="Renault P."/>
            <person name="Petry S."/>
        </authorList>
    </citation>
    <scope>NUCLEOTIDE SEQUENCE [LARGE SCALE GENOMIC DNA]</scope>
    <source>
        <strain evidence="3 4">MCE9</strain>
    </source>
</reference>
<dbReference type="KEGG" id="teq:TEQUI_0202"/>
<sequence length="270" mass="30662">MPSNRKQKLGLKDLKNFKAFKSNPGDSYYEDLKDGQKKQPQESKSNSLKDGRLQTREDKKSSTEGKSEISQQVSPQKVQFQLNISPEDKLLFIKSIRGVVKLNDSNRYEHKPYEKQLTEIFKNKRLQAEGRVERTKKSLKDTKPKKARKNIAKIVDNYGHDFYLAPSIGHDVIKKLKQGHWAIESTLDLHGFTEDEAYERFERFMSSCVIHKVRCCMVIHGKGLGSKDGVPILKSAVMSWCRDRPSVAAFVPAPDNIGGDGALLILNKIS</sequence>
<dbReference type="InterPro" id="IPR002625">
    <property type="entry name" value="Smr_dom"/>
</dbReference>
<evidence type="ECO:0000313" key="4">
    <source>
        <dbReference type="Proteomes" id="UP000007472"/>
    </source>
</evidence>
<feature type="compositionally biased region" description="Basic and acidic residues" evidence="1">
    <location>
        <begin position="30"/>
        <end position="67"/>
    </location>
</feature>
<evidence type="ECO:0000259" key="2">
    <source>
        <dbReference type="PROSITE" id="PS50828"/>
    </source>
</evidence>
<organism evidence="3 4">
    <name type="scientific">Taylorella equigenitalis (strain MCE9)</name>
    <dbReference type="NCBI Taxonomy" id="937774"/>
    <lineage>
        <taxon>Bacteria</taxon>
        <taxon>Pseudomonadati</taxon>
        <taxon>Pseudomonadota</taxon>
        <taxon>Betaproteobacteria</taxon>
        <taxon>Burkholderiales</taxon>
        <taxon>Alcaligenaceae</taxon>
        <taxon>Taylorella</taxon>
    </lineage>
</organism>
<feature type="domain" description="Smr" evidence="2">
    <location>
        <begin position="187"/>
        <end position="268"/>
    </location>
</feature>
<dbReference type="SMART" id="SM00463">
    <property type="entry name" value="SMR"/>
    <property type="match status" value="1"/>
</dbReference>
<dbReference type="AlphaFoldDB" id="A0A654KH32"/>
<protein>
    <submittedName>
        <fullName evidence="3">Small MutS Related-like protein</fullName>
    </submittedName>
</protein>
<accession>A0A654KH32</accession>
<evidence type="ECO:0000256" key="1">
    <source>
        <dbReference type="SAM" id="MobiDB-lite"/>
    </source>
</evidence>
<name>A0A654KH32_TAYEM</name>
<dbReference type="PANTHER" id="PTHR35562:SF2">
    <property type="entry name" value="DNA ENDONUCLEASE SMRA-RELATED"/>
    <property type="match status" value="1"/>
</dbReference>
<feature type="region of interest" description="Disordered" evidence="1">
    <location>
        <begin position="1"/>
        <end position="77"/>
    </location>
</feature>
<proteinExistence type="predicted"/>
<dbReference type="SUPFAM" id="SSF160443">
    <property type="entry name" value="SMR domain-like"/>
    <property type="match status" value="1"/>
</dbReference>
<dbReference type="EMBL" id="CP002456">
    <property type="protein sequence ID" value="ADU91156.1"/>
    <property type="molecule type" value="Genomic_DNA"/>
</dbReference>
<dbReference type="PROSITE" id="PS50828">
    <property type="entry name" value="SMR"/>
    <property type="match status" value="1"/>
</dbReference>